<organism evidence="3 4">
    <name type="scientific">Cichlidogyrus casuarinus</name>
    <dbReference type="NCBI Taxonomy" id="1844966"/>
    <lineage>
        <taxon>Eukaryota</taxon>
        <taxon>Metazoa</taxon>
        <taxon>Spiralia</taxon>
        <taxon>Lophotrochozoa</taxon>
        <taxon>Platyhelminthes</taxon>
        <taxon>Monogenea</taxon>
        <taxon>Monopisthocotylea</taxon>
        <taxon>Dactylogyridea</taxon>
        <taxon>Ancyrocephalidae</taxon>
        <taxon>Cichlidogyrus</taxon>
    </lineage>
</organism>
<dbReference type="Proteomes" id="UP001626550">
    <property type="component" value="Unassembled WGS sequence"/>
</dbReference>
<proteinExistence type="predicted"/>
<keyword evidence="2" id="KW-0812">Transmembrane</keyword>
<evidence type="ECO:0000256" key="2">
    <source>
        <dbReference type="SAM" id="Phobius"/>
    </source>
</evidence>
<feature type="compositionally biased region" description="Low complexity" evidence="1">
    <location>
        <begin position="126"/>
        <end position="136"/>
    </location>
</feature>
<keyword evidence="4" id="KW-1185">Reference proteome</keyword>
<sequence length="165" mass="17748">MCPNNPNMMHERDCCYTPEGFGTCCIRSYGYGYGYNTPRTVGSTFGALLVLICFGTCIYCCFFKRKRETVTTTDVYVTELQQTPGETSPMQPKYDMQPSSQIGFGAPTNGYPGQVPYPQSVPPAQGPYQQAGAPAQGPYPPPFNAAGTTPGSGWGSSPPPPYPGK</sequence>
<keyword evidence="2" id="KW-0472">Membrane</keyword>
<feature type="region of interest" description="Disordered" evidence="1">
    <location>
        <begin position="80"/>
        <end position="165"/>
    </location>
</feature>
<keyword evidence="2" id="KW-1133">Transmembrane helix</keyword>
<evidence type="ECO:0000313" key="4">
    <source>
        <dbReference type="Proteomes" id="UP001626550"/>
    </source>
</evidence>
<accession>A0ABD2QL29</accession>
<dbReference type="AlphaFoldDB" id="A0ABD2QL29"/>
<name>A0ABD2QL29_9PLAT</name>
<feature type="transmembrane region" description="Helical" evidence="2">
    <location>
        <begin position="41"/>
        <end position="62"/>
    </location>
</feature>
<evidence type="ECO:0000313" key="3">
    <source>
        <dbReference type="EMBL" id="KAL3320245.1"/>
    </source>
</evidence>
<gene>
    <name evidence="3" type="ORF">Ciccas_001077</name>
</gene>
<protein>
    <recommendedName>
        <fullName evidence="5">Protein shisa-5-like</fullName>
    </recommendedName>
</protein>
<feature type="compositionally biased region" description="Polar residues" evidence="1">
    <location>
        <begin position="80"/>
        <end position="90"/>
    </location>
</feature>
<evidence type="ECO:0000256" key="1">
    <source>
        <dbReference type="SAM" id="MobiDB-lite"/>
    </source>
</evidence>
<dbReference type="EMBL" id="JBJKFK010000066">
    <property type="protein sequence ID" value="KAL3320245.1"/>
    <property type="molecule type" value="Genomic_DNA"/>
</dbReference>
<comment type="caution">
    <text evidence="3">The sequence shown here is derived from an EMBL/GenBank/DDBJ whole genome shotgun (WGS) entry which is preliminary data.</text>
</comment>
<evidence type="ECO:0008006" key="5">
    <source>
        <dbReference type="Google" id="ProtNLM"/>
    </source>
</evidence>
<reference evidence="3 4" key="1">
    <citation type="submission" date="2024-11" db="EMBL/GenBank/DDBJ databases">
        <title>Adaptive evolution of stress response genes in parasites aligns with host niche diversity.</title>
        <authorList>
            <person name="Hahn C."/>
            <person name="Resl P."/>
        </authorList>
    </citation>
    <scope>NUCLEOTIDE SEQUENCE [LARGE SCALE GENOMIC DNA]</scope>
    <source>
        <strain evidence="3">EGGRZ-B1_66</strain>
        <tissue evidence="3">Body</tissue>
    </source>
</reference>